<dbReference type="InterPro" id="IPR050361">
    <property type="entry name" value="MPP/UQCRC_Complex"/>
</dbReference>
<dbReference type="InterPro" id="IPR011765">
    <property type="entry name" value="Pept_M16_N"/>
</dbReference>
<feature type="domain" description="Peptidase M16 C-terminal" evidence="7">
    <location>
        <begin position="191"/>
        <end position="374"/>
    </location>
</feature>
<proteinExistence type="inferred from homology"/>
<dbReference type="SUPFAM" id="SSF63411">
    <property type="entry name" value="LuxS/MPP-like metallohydrolase"/>
    <property type="match status" value="2"/>
</dbReference>
<gene>
    <name evidence="8" type="ORF">GCM10010994_27440</name>
</gene>
<dbReference type="PANTHER" id="PTHR11851">
    <property type="entry name" value="METALLOPROTEASE"/>
    <property type="match status" value="1"/>
</dbReference>
<dbReference type="GO" id="GO:0006508">
    <property type="term" value="P:proteolysis"/>
    <property type="evidence" value="ECO:0007669"/>
    <property type="project" value="InterPro"/>
</dbReference>
<reference evidence="8" key="1">
    <citation type="journal article" date="2014" name="Int. J. Syst. Evol. Microbiol.">
        <title>Complete genome sequence of Corynebacterium casei LMG S-19264T (=DSM 44701T), isolated from a smear-ripened cheese.</title>
        <authorList>
            <consortium name="US DOE Joint Genome Institute (JGI-PGF)"/>
            <person name="Walter F."/>
            <person name="Albersmeier A."/>
            <person name="Kalinowski J."/>
            <person name="Ruckert C."/>
        </authorList>
    </citation>
    <scope>NUCLEOTIDE SEQUENCE</scope>
    <source>
        <strain evidence="8">CGMCC 1.12919</strain>
    </source>
</reference>
<organism evidence="8 9">
    <name type="scientific">Chelatococcus reniformis</name>
    <dbReference type="NCBI Taxonomy" id="1494448"/>
    <lineage>
        <taxon>Bacteria</taxon>
        <taxon>Pseudomonadati</taxon>
        <taxon>Pseudomonadota</taxon>
        <taxon>Alphaproteobacteria</taxon>
        <taxon>Hyphomicrobiales</taxon>
        <taxon>Chelatococcaceae</taxon>
        <taxon>Chelatococcus</taxon>
    </lineage>
</organism>
<keyword evidence="9" id="KW-1185">Reference proteome</keyword>
<feature type="domain" description="Peptidase M16 N-terminal" evidence="6">
    <location>
        <begin position="39"/>
        <end position="183"/>
    </location>
</feature>
<evidence type="ECO:0000256" key="5">
    <source>
        <dbReference type="SAM" id="MobiDB-lite"/>
    </source>
</evidence>
<evidence type="ECO:0000256" key="3">
    <source>
        <dbReference type="ARBA" id="ARBA00023049"/>
    </source>
</evidence>
<evidence type="ECO:0000256" key="4">
    <source>
        <dbReference type="RuleBase" id="RU004447"/>
    </source>
</evidence>
<comment type="cofactor">
    <cofactor evidence="1">
        <name>Zn(2+)</name>
        <dbReference type="ChEBI" id="CHEBI:29105"/>
    </cofactor>
</comment>
<evidence type="ECO:0000259" key="7">
    <source>
        <dbReference type="Pfam" id="PF05193"/>
    </source>
</evidence>
<evidence type="ECO:0000259" key="6">
    <source>
        <dbReference type="Pfam" id="PF00675"/>
    </source>
</evidence>
<dbReference type="InterPro" id="IPR007863">
    <property type="entry name" value="Peptidase_M16_C"/>
</dbReference>
<keyword evidence="3" id="KW-0378">Hydrolase</keyword>
<name>A0A916UBH9_9HYPH</name>
<dbReference type="Gene3D" id="3.30.830.10">
    <property type="entry name" value="Metalloenzyme, LuxS/M16 peptidase-like"/>
    <property type="match status" value="2"/>
</dbReference>
<dbReference type="Pfam" id="PF00675">
    <property type="entry name" value="Peptidase_M16"/>
    <property type="match status" value="1"/>
</dbReference>
<evidence type="ECO:0000313" key="9">
    <source>
        <dbReference type="Proteomes" id="UP000637002"/>
    </source>
</evidence>
<evidence type="ECO:0000256" key="1">
    <source>
        <dbReference type="ARBA" id="ARBA00001947"/>
    </source>
</evidence>
<dbReference type="InterPro" id="IPR001431">
    <property type="entry name" value="Pept_M16_Zn_BS"/>
</dbReference>
<dbReference type="AlphaFoldDB" id="A0A916UBH9"/>
<dbReference type="GO" id="GO:0046872">
    <property type="term" value="F:metal ion binding"/>
    <property type="evidence" value="ECO:0007669"/>
    <property type="project" value="InterPro"/>
</dbReference>
<evidence type="ECO:0000313" key="8">
    <source>
        <dbReference type="EMBL" id="GGC67354.1"/>
    </source>
</evidence>
<dbReference type="EMBL" id="BMGG01000004">
    <property type="protein sequence ID" value="GGC67354.1"/>
    <property type="molecule type" value="Genomic_DNA"/>
</dbReference>
<dbReference type="Proteomes" id="UP000637002">
    <property type="component" value="Unassembled WGS sequence"/>
</dbReference>
<accession>A0A916UBH9</accession>
<dbReference type="Pfam" id="PF05193">
    <property type="entry name" value="Peptidase_M16_C"/>
    <property type="match status" value="1"/>
</dbReference>
<protein>
    <submittedName>
        <fullName evidence="8">Peptidase M16</fullName>
    </submittedName>
</protein>
<keyword evidence="3" id="KW-0482">Metalloprotease</keyword>
<dbReference type="InterPro" id="IPR011249">
    <property type="entry name" value="Metalloenz_LuxS/M16"/>
</dbReference>
<comment type="caution">
    <text evidence="8">The sequence shown here is derived from an EMBL/GenBank/DDBJ whole genome shotgun (WGS) entry which is preliminary data.</text>
</comment>
<reference evidence="8" key="2">
    <citation type="submission" date="2020-09" db="EMBL/GenBank/DDBJ databases">
        <authorList>
            <person name="Sun Q."/>
            <person name="Zhou Y."/>
        </authorList>
    </citation>
    <scope>NUCLEOTIDE SEQUENCE</scope>
    <source>
        <strain evidence="8">CGMCC 1.12919</strain>
    </source>
</reference>
<feature type="region of interest" description="Disordered" evidence="5">
    <location>
        <begin position="1"/>
        <end position="23"/>
    </location>
</feature>
<dbReference type="PROSITE" id="PS00143">
    <property type="entry name" value="INSULINASE"/>
    <property type="match status" value="1"/>
</dbReference>
<feature type="compositionally biased region" description="Basic and acidic residues" evidence="5">
    <location>
        <begin position="10"/>
        <end position="23"/>
    </location>
</feature>
<dbReference type="RefSeq" id="WP_188609710.1">
    <property type="nucleotide sequence ID" value="NZ_BMGG01000004.1"/>
</dbReference>
<evidence type="ECO:0000256" key="2">
    <source>
        <dbReference type="ARBA" id="ARBA00007261"/>
    </source>
</evidence>
<dbReference type="GO" id="GO:0004222">
    <property type="term" value="F:metalloendopeptidase activity"/>
    <property type="evidence" value="ECO:0007669"/>
    <property type="project" value="InterPro"/>
</dbReference>
<dbReference type="PANTHER" id="PTHR11851:SF49">
    <property type="entry name" value="MITOCHONDRIAL-PROCESSING PEPTIDASE SUBUNIT ALPHA"/>
    <property type="match status" value="1"/>
</dbReference>
<sequence length="443" mass="48583">MIQAPTNGLRTDERAVPSRDARGPEVYASTLDNGLDVVVIPDRRVPVATHMVWYRNGSADDPLGKSGIAHFLEHLMFKGTEAHPEGHFSDVVASVGGQENAFTSFDYTAYFQRVAKEHLGTMMSFEADRMNGLAFDEAVVAPERDVVIEERRMRTDSDPDEQLGEAMAAALFTHHPYGNPIIGWMHEIEGLTRADALAYYRRFYTPENAILVVAGDVAEAEVLEQAAETYGRIPARGERPQRFRPREPEPHASRRVTVRDGKVEQPLLRRLYLAPSVITARSGEAFALDVLAEIFGGGPTSVLYRDLVMDKKAAVSAGAWYMGNAVDATRFGVTAAPRPGMPLGDLETMIDDTVADFIAKGVDEADFQRAKTRLVAEMVYAQDSQATLARVYGSALAIGESLEDVSEWPSRIEAVTPDAVIAAARTVLDARRAVTGYLEPERA</sequence>
<keyword evidence="3" id="KW-0645">Protease</keyword>
<comment type="similarity">
    <text evidence="2 4">Belongs to the peptidase M16 family.</text>
</comment>